<dbReference type="SUPFAM" id="SSF109854">
    <property type="entry name" value="DinB/YfiT-like putative metalloenzymes"/>
    <property type="match status" value="1"/>
</dbReference>
<dbReference type="RefSeq" id="WP_070874980.1">
    <property type="nucleotide sequence ID" value="NZ_CAJGAA010000001.1"/>
</dbReference>
<reference evidence="4 5" key="1">
    <citation type="submission" date="2019-11" db="EMBL/GenBank/DDBJ databases">
        <title>Bacillus idriensis genome.</title>
        <authorList>
            <person name="Konopka E.N."/>
            <person name="Newman J.D."/>
        </authorList>
    </citation>
    <scope>NUCLEOTIDE SEQUENCE [LARGE SCALE GENOMIC DNA]</scope>
    <source>
        <strain evidence="4 5">DSM 19097</strain>
    </source>
</reference>
<evidence type="ECO:0000313" key="4">
    <source>
        <dbReference type="EMBL" id="MRX52837.1"/>
    </source>
</evidence>
<feature type="binding site" evidence="3">
    <location>
        <position position="124"/>
    </location>
    <ligand>
        <name>a divalent metal cation</name>
        <dbReference type="ChEBI" id="CHEBI:60240"/>
    </ligand>
</feature>
<dbReference type="AlphaFoldDB" id="A0A6I2M5P9"/>
<evidence type="ECO:0000313" key="5">
    <source>
        <dbReference type="Proteomes" id="UP000441585"/>
    </source>
</evidence>
<keyword evidence="5" id="KW-1185">Reference proteome</keyword>
<sequence length="162" mass="17855">MYLTVQSFISDYKNEAAVTQKLLNSLTDASLKQEIAPGHRSLGELAWHLVPTGGMLEPMGVKIQAPANNEVPAAAAKIAEQYRVTVQSLLDGISDWDDEKMQETKEVFGFQWKNGMTLSLFVKHEIHHRGQLTVLMRQAGLPVTGAYGPSKEEWSDMGAPTS</sequence>
<feature type="binding site" evidence="3">
    <location>
        <position position="48"/>
    </location>
    <ligand>
        <name>a divalent metal cation</name>
        <dbReference type="ChEBI" id="CHEBI:60240"/>
    </ligand>
</feature>
<dbReference type="Proteomes" id="UP000441585">
    <property type="component" value="Unassembled WGS sequence"/>
</dbReference>
<accession>A0A6I2M5P9</accession>
<organism evidence="4 5">
    <name type="scientific">Metabacillus idriensis</name>
    <dbReference type="NCBI Taxonomy" id="324768"/>
    <lineage>
        <taxon>Bacteria</taxon>
        <taxon>Bacillati</taxon>
        <taxon>Bacillota</taxon>
        <taxon>Bacilli</taxon>
        <taxon>Bacillales</taxon>
        <taxon>Bacillaceae</taxon>
        <taxon>Metabacillus</taxon>
    </lineage>
</organism>
<comment type="similarity">
    <text evidence="1">Belongs to the DinB family.</text>
</comment>
<keyword evidence="2 3" id="KW-0479">Metal-binding</keyword>
<gene>
    <name evidence="4" type="ORF">GJU41_02530</name>
</gene>
<evidence type="ECO:0000256" key="2">
    <source>
        <dbReference type="ARBA" id="ARBA00022723"/>
    </source>
</evidence>
<dbReference type="Gene3D" id="1.20.120.450">
    <property type="entry name" value="dinb family like domain"/>
    <property type="match status" value="1"/>
</dbReference>
<name>A0A6I2M5P9_9BACI</name>
<dbReference type="Pfam" id="PF05163">
    <property type="entry name" value="DinB"/>
    <property type="match status" value="1"/>
</dbReference>
<feature type="binding site" evidence="3">
    <location>
        <position position="128"/>
    </location>
    <ligand>
        <name>a divalent metal cation</name>
        <dbReference type="ChEBI" id="CHEBI:60240"/>
    </ligand>
</feature>
<proteinExistence type="inferred from homology"/>
<dbReference type="InterPro" id="IPR034660">
    <property type="entry name" value="DinB/YfiT-like"/>
</dbReference>
<evidence type="ECO:0000256" key="3">
    <source>
        <dbReference type="PIRSR" id="PIRSR607837-1"/>
    </source>
</evidence>
<dbReference type="InterPro" id="IPR007837">
    <property type="entry name" value="DinB"/>
</dbReference>
<dbReference type="EMBL" id="WKKF01000001">
    <property type="protein sequence ID" value="MRX52837.1"/>
    <property type="molecule type" value="Genomic_DNA"/>
</dbReference>
<comment type="caution">
    <text evidence="4">The sequence shown here is derived from an EMBL/GenBank/DDBJ whole genome shotgun (WGS) entry which is preliminary data.</text>
</comment>
<evidence type="ECO:0008006" key="6">
    <source>
        <dbReference type="Google" id="ProtNLM"/>
    </source>
</evidence>
<protein>
    <recommendedName>
        <fullName evidence="6">Damage-inducible protein DinB</fullName>
    </recommendedName>
</protein>
<evidence type="ECO:0000256" key="1">
    <source>
        <dbReference type="ARBA" id="ARBA00008635"/>
    </source>
</evidence>
<dbReference type="GO" id="GO:0046872">
    <property type="term" value="F:metal ion binding"/>
    <property type="evidence" value="ECO:0007669"/>
    <property type="project" value="UniProtKB-KW"/>
</dbReference>